<keyword evidence="6" id="KW-0969">Cilium</keyword>
<dbReference type="EMBL" id="JAJEKE010000001">
    <property type="protein sequence ID" value="MCQ1527987.1"/>
    <property type="molecule type" value="Genomic_DNA"/>
</dbReference>
<keyword evidence="2" id="KW-1003">Cell membrane</keyword>
<keyword evidence="7" id="KW-1185">Reference proteome</keyword>
<evidence type="ECO:0000256" key="1">
    <source>
        <dbReference type="ARBA" id="ARBA00004236"/>
    </source>
</evidence>
<keyword evidence="3" id="KW-0812">Transmembrane</keyword>
<evidence type="ECO:0000256" key="3">
    <source>
        <dbReference type="ARBA" id="ARBA00022692"/>
    </source>
</evidence>
<proteinExistence type="predicted"/>
<dbReference type="Pfam" id="PF04347">
    <property type="entry name" value="FliO"/>
    <property type="match status" value="1"/>
</dbReference>
<evidence type="ECO:0000256" key="5">
    <source>
        <dbReference type="ARBA" id="ARBA00023136"/>
    </source>
</evidence>
<keyword evidence="4" id="KW-1133">Transmembrane helix</keyword>
<evidence type="ECO:0000256" key="2">
    <source>
        <dbReference type="ARBA" id="ARBA00022475"/>
    </source>
</evidence>
<comment type="subcellular location">
    <subcellularLocation>
        <location evidence="1">Cell membrane</location>
    </subcellularLocation>
</comment>
<protein>
    <submittedName>
        <fullName evidence="6">Flagellar biosynthetic protein FliO</fullName>
    </submittedName>
</protein>
<name>A0ABT1N9R0_9FIRM</name>
<keyword evidence="6" id="KW-0966">Cell projection</keyword>
<reference evidence="6 7" key="1">
    <citation type="submission" date="2021-10" db="EMBL/GenBank/DDBJ databases">
        <title>Lutispora strain m25 sp. nov., a thermophilic, non-spore-forming bacterium isolated from a lab-scale methanogenic bioreactor digesting anaerobic sludge.</title>
        <authorList>
            <person name="El Houari A."/>
            <person name="Mcdonald J."/>
        </authorList>
    </citation>
    <scope>NUCLEOTIDE SEQUENCE [LARGE SCALE GENOMIC DNA]</scope>
    <source>
        <strain evidence="7">m25</strain>
    </source>
</reference>
<keyword evidence="5" id="KW-0472">Membrane</keyword>
<dbReference type="InterPro" id="IPR022781">
    <property type="entry name" value="Flagellar_biosynth_FliO"/>
</dbReference>
<keyword evidence="6" id="KW-0282">Flagellum</keyword>
<organism evidence="6 7">
    <name type="scientific">Lutispora saccharofermentans</name>
    <dbReference type="NCBI Taxonomy" id="3024236"/>
    <lineage>
        <taxon>Bacteria</taxon>
        <taxon>Bacillati</taxon>
        <taxon>Bacillota</taxon>
        <taxon>Clostridia</taxon>
        <taxon>Lutisporales</taxon>
        <taxon>Lutisporaceae</taxon>
        <taxon>Lutispora</taxon>
    </lineage>
</organism>
<evidence type="ECO:0000256" key="4">
    <source>
        <dbReference type="ARBA" id="ARBA00022989"/>
    </source>
</evidence>
<gene>
    <name evidence="6" type="ORF">LJD61_00280</name>
</gene>
<comment type="caution">
    <text evidence="6">The sequence shown here is derived from an EMBL/GenBank/DDBJ whole genome shotgun (WGS) entry which is preliminary data.</text>
</comment>
<accession>A0ABT1N9R0</accession>
<dbReference type="Proteomes" id="UP001651880">
    <property type="component" value="Unassembled WGS sequence"/>
</dbReference>
<sequence length="122" mass="14220">MILGLSYYFTKFIGKKFTGKNRLMKHIETLSFGNDKNLHIVQICGEFYLISSSQRGVCLLEKLSSDLLKDSSFDMNRNSEPIDFDSCLDDSYENIDVYKNRYSIKQNLEKLKNIAKRNKTDE</sequence>
<evidence type="ECO:0000313" key="7">
    <source>
        <dbReference type="Proteomes" id="UP001651880"/>
    </source>
</evidence>
<evidence type="ECO:0000313" key="6">
    <source>
        <dbReference type="EMBL" id="MCQ1527987.1"/>
    </source>
</evidence>